<dbReference type="InterPro" id="IPR006439">
    <property type="entry name" value="HAD-SF_hydro_IA"/>
</dbReference>
<sequence>MVRALPAGDLTPLVMAYFDTVNAGPKKEPASYERIAAELGRDAHDLVFFTDHPDEVRAAAAAGWQVVAFSRPGEPWHGADFGSTPVVSSFDEVELATP</sequence>
<proteinExistence type="predicted"/>
<dbReference type="InterPro" id="IPR023214">
    <property type="entry name" value="HAD_sf"/>
</dbReference>
<accession>A0ABM8GCP0</accession>
<dbReference type="Proteomes" id="UP001321498">
    <property type="component" value="Chromosome"/>
</dbReference>
<dbReference type="EMBL" id="AP027731">
    <property type="protein sequence ID" value="BDZ46018.1"/>
    <property type="molecule type" value="Genomic_DNA"/>
</dbReference>
<dbReference type="Gene3D" id="3.40.50.1000">
    <property type="entry name" value="HAD superfamily/HAD-like"/>
    <property type="match status" value="1"/>
</dbReference>
<dbReference type="RefSeq" id="WP_286276122.1">
    <property type="nucleotide sequence ID" value="NZ_AP027731.1"/>
</dbReference>
<dbReference type="PANTHER" id="PTHR20371">
    <property type="entry name" value="ENOLASE-PHOSPHATASE E1"/>
    <property type="match status" value="1"/>
</dbReference>
<evidence type="ECO:0000313" key="1">
    <source>
        <dbReference type="EMBL" id="BDZ46018.1"/>
    </source>
</evidence>
<keyword evidence="2" id="KW-1185">Reference proteome</keyword>
<evidence type="ECO:0000313" key="2">
    <source>
        <dbReference type="Proteomes" id="UP001321498"/>
    </source>
</evidence>
<organism evidence="1 2">
    <name type="scientific">Naasia aerilata</name>
    <dbReference type="NCBI Taxonomy" id="1162966"/>
    <lineage>
        <taxon>Bacteria</taxon>
        <taxon>Bacillati</taxon>
        <taxon>Actinomycetota</taxon>
        <taxon>Actinomycetes</taxon>
        <taxon>Micrococcales</taxon>
        <taxon>Microbacteriaceae</taxon>
        <taxon>Naasia</taxon>
    </lineage>
</organism>
<dbReference type="SUPFAM" id="SSF56784">
    <property type="entry name" value="HAD-like"/>
    <property type="match status" value="1"/>
</dbReference>
<protein>
    <submittedName>
        <fullName evidence="1">Uncharacterized protein</fullName>
    </submittedName>
</protein>
<reference evidence="2" key="1">
    <citation type="journal article" date="2019" name="Int. J. Syst. Evol. Microbiol.">
        <title>The Global Catalogue of Microorganisms (GCM) 10K type strain sequencing project: providing services to taxonomists for standard genome sequencing and annotation.</title>
        <authorList>
            <consortium name="The Broad Institute Genomics Platform"/>
            <consortium name="The Broad Institute Genome Sequencing Center for Infectious Disease"/>
            <person name="Wu L."/>
            <person name="Ma J."/>
        </authorList>
    </citation>
    <scope>NUCLEOTIDE SEQUENCE [LARGE SCALE GENOMIC DNA]</scope>
    <source>
        <strain evidence="2">NBRC 108725</strain>
    </source>
</reference>
<gene>
    <name evidence="1" type="ORF">GCM10025866_19270</name>
</gene>
<name>A0ABM8GCP0_9MICO</name>
<dbReference type="PANTHER" id="PTHR20371:SF1">
    <property type="entry name" value="ENOLASE-PHOSPHATASE E1"/>
    <property type="match status" value="1"/>
</dbReference>
<dbReference type="InterPro" id="IPR036412">
    <property type="entry name" value="HAD-like_sf"/>
</dbReference>
<dbReference type="NCBIfam" id="TIGR01509">
    <property type="entry name" value="HAD-SF-IA-v3"/>
    <property type="match status" value="1"/>
</dbReference>